<dbReference type="InterPro" id="IPR011042">
    <property type="entry name" value="6-blade_b-propeller_TolB-like"/>
</dbReference>
<comment type="caution">
    <text evidence="5">The sequence shown here is derived from an EMBL/GenBank/DDBJ whole genome shotgun (WGS) entry which is preliminary data.</text>
</comment>
<dbReference type="InterPro" id="IPR014755">
    <property type="entry name" value="Cu-Rt/internalin_Ig-like"/>
</dbReference>
<dbReference type="SUPFAM" id="SSF101898">
    <property type="entry name" value="NHL repeat"/>
    <property type="match status" value="1"/>
</dbReference>
<evidence type="ECO:0000259" key="4">
    <source>
        <dbReference type="Pfam" id="PF13205"/>
    </source>
</evidence>
<gene>
    <name evidence="5" type="ORF">LPTSP4_21770</name>
</gene>
<feature type="repeat" description="NHL" evidence="3">
    <location>
        <begin position="491"/>
        <end position="521"/>
    </location>
</feature>
<dbReference type="Gene3D" id="2.120.10.30">
    <property type="entry name" value="TolB, C-terminal domain"/>
    <property type="match status" value="2"/>
</dbReference>
<keyword evidence="2" id="KW-0677">Repeat</keyword>
<sequence>MQKEKESNATLPFVLLGMVQSNSLSEFKVKSILPERESVDVALNTNIQIEFSEEPSDTSLKDGHLQITLQEQVIQGTFQKKGKFVWFQPNTSFDQNQVYQVDISESFVDKNGQALESSFTSSFTTQNIIDVTGPSVRNTYPEKDATSVSNLSPITITFSEPILAASINNTSIVVTVNGSPVTGTINLASNSSILFVPSLAWPNYALVSVSISTGIQDLSNNSIVNPPSFNFRISDTGVVSFIAGSEASTSGYVNGTGNAARFNTPSYLTSDVFGNVFVTDTQNCSIRRITTSSVVTTIAGSTSGICAFTNNANGLSSRFNYPQGIALNLAQTQMYVTDKFSHATRRVINSGSFTVSTLNGNNASANVNGSGTTARFSFPEGIAFDTAGNYYVTDTGNCAIRKVVGSTVSTLAGTNPTSVGVCGYTNAQGGLARFQSPKGLVLDVFGNVYVADSGNCAIRKVSSTGSVTTFAGSETAGNCGFADGLGTQARFNNPQGITIDALGNLYVTDTGNCAIRKISSSGAVTTIAGSSPGSITCGNAIGSMFQSRFNQPKGISIDGQGRIYVADSLNHTIKRIIP</sequence>
<evidence type="ECO:0000256" key="1">
    <source>
        <dbReference type="ARBA" id="ARBA00022729"/>
    </source>
</evidence>
<dbReference type="EMBL" id="BFBB01000007">
    <property type="protein sequence ID" value="GBF50650.1"/>
    <property type="molecule type" value="Genomic_DNA"/>
</dbReference>
<organism evidence="5 6">
    <name type="scientific">Leptospira ryugenii</name>
    <dbReference type="NCBI Taxonomy" id="1917863"/>
    <lineage>
        <taxon>Bacteria</taxon>
        <taxon>Pseudomonadati</taxon>
        <taxon>Spirochaetota</taxon>
        <taxon>Spirochaetia</taxon>
        <taxon>Leptospirales</taxon>
        <taxon>Leptospiraceae</taxon>
        <taxon>Leptospira</taxon>
    </lineage>
</organism>
<dbReference type="AlphaFoldDB" id="A0A2P2E192"/>
<dbReference type="Pfam" id="PF13205">
    <property type="entry name" value="Big_5"/>
    <property type="match status" value="2"/>
</dbReference>
<evidence type="ECO:0000313" key="5">
    <source>
        <dbReference type="EMBL" id="GBF50650.1"/>
    </source>
</evidence>
<evidence type="ECO:0000313" key="6">
    <source>
        <dbReference type="Proteomes" id="UP000245133"/>
    </source>
</evidence>
<dbReference type="Pfam" id="PF01436">
    <property type="entry name" value="NHL"/>
    <property type="match status" value="3"/>
</dbReference>
<dbReference type="Gene3D" id="2.60.40.1220">
    <property type="match status" value="1"/>
</dbReference>
<dbReference type="InterPro" id="IPR001258">
    <property type="entry name" value="NHL_repeat"/>
</dbReference>
<accession>A0A2P2E192</accession>
<dbReference type="PANTHER" id="PTHR13833:SF71">
    <property type="entry name" value="NHL DOMAIN-CONTAINING PROTEIN"/>
    <property type="match status" value="1"/>
</dbReference>
<evidence type="ECO:0000256" key="3">
    <source>
        <dbReference type="PROSITE-ProRule" id="PRU00504"/>
    </source>
</evidence>
<feature type="domain" description="SbsA Ig-like" evidence="4">
    <location>
        <begin position="27"/>
        <end position="125"/>
    </location>
</feature>
<evidence type="ECO:0000256" key="2">
    <source>
        <dbReference type="ARBA" id="ARBA00022737"/>
    </source>
</evidence>
<keyword evidence="1" id="KW-0732">Signal</keyword>
<dbReference type="Gene3D" id="2.40.10.500">
    <property type="match status" value="1"/>
</dbReference>
<keyword evidence="6" id="KW-1185">Reference proteome</keyword>
<feature type="domain" description="SbsA Ig-like" evidence="4">
    <location>
        <begin position="130"/>
        <end position="232"/>
    </location>
</feature>
<proteinExistence type="predicted"/>
<dbReference type="PROSITE" id="PS51125">
    <property type="entry name" value="NHL"/>
    <property type="match status" value="1"/>
</dbReference>
<dbReference type="Gene3D" id="2.60.40.3710">
    <property type="match status" value="1"/>
</dbReference>
<protein>
    <recommendedName>
        <fullName evidence="4">SbsA Ig-like domain-containing protein</fullName>
    </recommendedName>
</protein>
<reference evidence="5 6" key="1">
    <citation type="submission" date="2018-02" db="EMBL/GenBank/DDBJ databases">
        <title>Novel Leptospira species isolated from soil and water in Japan.</title>
        <authorList>
            <person name="Nakao R."/>
            <person name="Masuzawa T."/>
        </authorList>
    </citation>
    <scope>NUCLEOTIDE SEQUENCE [LARGE SCALE GENOMIC DNA]</scope>
    <source>
        <strain evidence="5 6">YH101</strain>
    </source>
</reference>
<name>A0A2P2E192_9LEPT</name>
<dbReference type="Proteomes" id="UP000245133">
    <property type="component" value="Unassembled WGS sequence"/>
</dbReference>
<dbReference type="PANTHER" id="PTHR13833">
    <property type="match status" value="1"/>
</dbReference>
<dbReference type="InterPro" id="IPR032812">
    <property type="entry name" value="SbsA_Ig"/>
</dbReference>